<keyword evidence="5" id="KW-0677">Repeat</keyword>
<dbReference type="Proteomes" id="UP000001072">
    <property type="component" value="Unassembled WGS sequence"/>
</dbReference>
<dbReference type="PANTHER" id="PTHR45760">
    <property type="entry name" value="FI19922P1-RELATED"/>
    <property type="match status" value="1"/>
</dbReference>
<dbReference type="KEGG" id="mlr:MELLADRAFT_60557"/>
<comment type="similarity">
    <text evidence="2 11">Belongs to the mitochondrial carrier (TC 2.A.29) family.</text>
</comment>
<dbReference type="OrthoDB" id="1747031at2759"/>
<evidence type="ECO:0000256" key="8">
    <source>
        <dbReference type="ARBA" id="ARBA00023128"/>
    </source>
</evidence>
<dbReference type="EMBL" id="GL883095">
    <property type="protein sequence ID" value="EGG10332.1"/>
    <property type="molecule type" value="Genomic_DNA"/>
</dbReference>
<dbReference type="GO" id="GO:0005743">
    <property type="term" value="C:mitochondrial inner membrane"/>
    <property type="evidence" value="ECO:0007669"/>
    <property type="project" value="UniProtKB-SubCell"/>
</dbReference>
<keyword evidence="7" id="KW-1133">Transmembrane helix</keyword>
<feature type="repeat" description="Solcar" evidence="10">
    <location>
        <begin position="260"/>
        <end position="364"/>
    </location>
</feature>
<dbReference type="STRING" id="747676.F4RB32"/>
<sequence>MTWFFSSTHQHQSNNSQLNPTSQEQQSSSSRNHVRQKDKIMAACAGGVLTSLTMTPLDVIKTRLQTQLPNSSSSSNFASSHPSTPQCINSSLLSTRRSTTAYLQTSQNCCKQAQTHLNSLSNETILRRFDPRALKHSCASLSLSLNGSSSTNLSGLFKSSASSSSWIQSTSSSNPLIQSFRLPPHPSTVPASGIIDSIFKIVQHEGVGTLWRGIGPTLVMAIPAQAVYMVGYDTLRSNLLELGPRYSLEDRLGPPNGWYRTTIAPLLAGVLSRSLVAVLFCPLELLRTRLQSAPPRISPLTQFNRNQSLSELKLKPSKSILKSTLSSVQHSGITSLYRGLSATLWRDVPFSGIYWSTYEMCRKMISDGNGFGESIPGSESFSVSRIASESFLAGSISGCFAAILTNPFDLIKTRRQVMVMSSFKNLELENPSKHGTLRMIYQIARLEGRKGLMKGLSPRLAKIIPSCGIMIVSLEWNSKLVDD</sequence>
<keyword evidence="3 11" id="KW-0813">Transport</keyword>
<evidence type="ECO:0000313" key="13">
    <source>
        <dbReference type="EMBL" id="EGG10332.1"/>
    </source>
</evidence>
<dbReference type="PROSITE" id="PS50920">
    <property type="entry name" value="SOLCAR"/>
    <property type="match status" value="3"/>
</dbReference>
<feature type="region of interest" description="Disordered" evidence="12">
    <location>
        <begin position="1"/>
        <end position="36"/>
    </location>
</feature>
<feature type="compositionally biased region" description="Polar residues" evidence="12">
    <location>
        <begin position="18"/>
        <end position="31"/>
    </location>
</feature>
<comment type="subcellular location">
    <subcellularLocation>
        <location evidence="1">Mitochondrion inner membrane</location>
        <topology evidence="1">Multi-pass membrane protein</topology>
    </subcellularLocation>
</comment>
<keyword evidence="4 10" id="KW-0812">Transmembrane</keyword>
<dbReference type="AlphaFoldDB" id="F4RB32"/>
<evidence type="ECO:0000256" key="2">
    <source>
        <dbReference type="ARBA" id="ARBA00006375"/>
    </source>
</evidence>
<dbReference type="Pfam" id="PF00153">
    <property type="entry name" value="Mito_carr"/>
    <property type="match status" value="4"/>
</dbReference>
<keyword evidence="14" id="KW-1185">Reference proteome</keyword>
<dbReference type="eggNOG" id="KOG0761">
    <property type="taxonomic scope" value="Eukaryota"/>
</dbReference>
<evidence type="ECO:0008006" key="15">
    <source>
        <dbReference type="Google" id="ProtNLM"/>
    </source>
</evidence>
<dbReference type="InterPro" id="IPR045315">
    <property type="entry name" value="Mtm1-like"/>
</dbReference>
<evidence type="ECO:0000256" key="10">
    <source>
        <dbReference type="PROSITE-ProRule" id="PRU00282"/>
    </source>
</evidence>
<dbReference type="FunCoup" id="F4RB32">
    <property type="interactions" value="344"/>
</dbReference>
<evidence type="ECO:0000256" key="12">
    <source>
        <dbReference type="SAM" id="MobiDB-lite"/>
    </source>
</evidence>
<evidence type="ECO:0000256" key="7">
    <source>
        <dbReference type="ARBA" id="ARBA00022989"/>
    </source>
</evidence>
<organism evidence="14">
    <name type="scientific">Melampsora larici-populina (strain 98AG31 / pathotype 3-4-7)</name>
    <name type="common">Poplar leaf rust fungus</name>
    <dbReference type="NCBI Taxonomy" id="747676"/>
    <lineage>
        <taxon>Eukaryota</taxon>
        <taxon>Fungi</taxon>
        <taxon>Dikarya</taxon>
        <taxon>Basidiomycota</taxon>
        <taxon>Pucciniomycotina</taxon>
        <taxon>Pucciniomycetes</taxon>
        <taxon>Pucciniales</taxon>
        <taxon>Melampsoraceae</taxon>
        <taxon>Melampsora</taxon>
    </lineage>
</organism>
<evidence type="ECO:0000256" key="11">
    <source>
        <dbReference type="RuleBase" id="RU000488"/>
    </source>
</evidence>
<dbReference type="Gene3D" id="1.50.40.10">
    <property type="entry name" value="Mitochondrial carrier domain"/>
    <property type="match status" value="2"/>
</dbReference>
<gene>
    <name evidence="13" type="ORF">MELLADRAFT_60557</name>
</gene>
<evidence type="ECO:0000256" key="1">
    <source>
        <dbReference type="ARBA" id="ARBA00004448"/>
    </source>
</evidence>
<evidence type="ECO:0000256" key="6">
    <source>
        <dbReference type="ARBA" id="ARBA00022792"/>
    </source>
</evidence>
<keyword evidence="8" id="KW-0496">Mitochondrion</keyword>
<evidence type="ECO:0000256" key="5">
    <source>
        <dbReference type="ARBA" id="ARBA00022737"/>
    </source>
</evidence>
<accession>F4RB32</accession>
<feature type="compositionally biased region" description="Low complexity" evidence="12">
    <location>
        <begin position="1"/>
        <end position="17"/>
    </location>
</feature>
<dbReference type="PANTHER" id="PTHR45760:SF2">
    <property type="entry name" value="FI19922P1-RELATED"/>
    <property type="match status" value="1"/>
</dbReference>
<name>F4RB32_MELLP</name>
<reference evidence="14" key="1">
    <citation type="journal article" date="2011" name="Proc. Natl. Acad. Sci. U.S.A.">
        <title>Obligate biotrophy features unraveled by the genomic analysis of rust fungi.</title>
        <authorList>
            <person name="Duplessis S."/>
            <person name="Cuomo C.A."/>
            <person name="Lin Y.-C."/>
            <person name="Aerts A."/>
            <person name="Tisserant E."/>
            <person name="Veneault-Fourrey C."/>
            <person name="Joly D.L."/>
            <person name="Hacquard S."/>
            <person name="Amselem J."/>
            <person name="Cantarel B.L."/>
            <person name="Chiu R."/>
            <person name="Coutinho P.M."/>
            <person name="Feau N."/>
            <person name="Field M."/>
            <person name="Frey P."/>
            <person name="Gelhaye E."/>
            <person name="Goldberg J."/>
            <person name="Grabherr M.G."/>
            <person name="Kodira C.D."/>
            <person name="Kohler A."/>
            <person name="Kuees U."/>
            <person name="Lindquist E.A."/>
            <person name="Lucas S.M."/>
            <person name="Mago R."/>
            <person name="Mauceli E."/>
            <person name="Morin E."/>
            <person name="Murat C."/>
            <person name="Pangilinan J.L."/>
            <person name="Park R."/>
            <person name="Pearson M."/>
            <person name="Quesneville H."/>
            <person name="Rouhier N."/>
            <person name="Sakthikumar S."/>
            <person name="Salamov A.A."/>
            <person name="Schmutz J."/>
            <person name="Selles B."/>
            <person name="Shapiro H."/>
            <person name="Tanguay P."/>
            <person name="Tuskan G.A."/>
            <person name="Henrissat B."/>
            <person name="Van de Peer Y."/>
            <person name="Rouze P."/>
            <person name="Ellis J.G."/>
            <person name="Dodds P.N."/>
            <person name="Schein J.E."/>
            <person name="Zhong S."/>
            <person name="Hamelin R.C."/>
            <person name="Grigoriev I.V."/>
            <person name="Szabo L.J."/>
            <person name="Martin F."/>
        </authorList>
    </citation>
    <scope>NUCLEOTIDE SEQUENCE [LARGE SCALE GENOMIC DNA]</scope>
    <source>
        <strain evidence="14">98AG31 / pathotype 3-4-7</strain>
    </source>
</reference>
<evidence type="ECO:0000256" key="4">
    <source>
        <dbReference type="ARBA" id="ARBA00022692"/>
    </source>
</evidence>
<dbReference type="HOGENOM" id="CLU_015166_0_0_1"/>
<feature type="repeat" description="Solcar" evidence="10">
    <location>
        <begin position="385"/>
        <end position="480"/>
    </location>
</feature>
<evidence type="ECO:0000256" key="9">
    <source>
        <dbReference type="ARBA" id="ARBA00023136"/>
    </source>
</evidence>
<feature type="repeat" description="Solcar" evidence="10">
    <location>
        <begin position="153"/>
        <end position="238"/>
    </location>
</feature>
<dbReference type="VEuPathDB" id="FungiDB:MELLADRAFT_60557"/>
<dbReference type="InParanoid" id="F4RB32"/>
<keyword evidence="6" id="KW-0999">Mitochondrion inner membrane</keyword>
<dbReference type="GO" id="GO:1990542">
    <property type="term" value="P:mitochondrial transmembrane transport"/>
    <property type="evidence" value="ECO:0007669"/>
    <property type="project" value="InterPro"/>
</dbReference>
<dbReference type="GeneID" id="18929564"/>
<protein>
    <recommendedName>
        <fullName evidence="15">Mitochondrial carrier protein</fullName>
    </recommendedName>
</protein>
<dbReference type="InterPro" id="IPR023395">
    <property type="entry name" value="MCP_dom_sf"/>
</dbReference>
<proteinExistence type="inferred from homology"/>
<keyword evidence="9 10" id="KW-0472">Membrane</keyword>
<dbReference type="SUPFAM" id="SSF103506">
    <property type="entry name" value="Mitochondrial carrier"/>
    <property type="match status" value="1"/>
</dbReference>
<dbReference type="InterPro" id="IPR018108">
    <property type="entry name" value="MCP_transmembrane"/>
</dbReference>
<dbReference type="RefSeq" id="XP_007406633.1">
    <property type="nucleotide sequence ID" value="XM_007406571.1"/>
</dbReference>
<evidence type="ECO:0000313" key="14">
    <source>
        <dbReference type="Proteomes" id="UP000001072"/>
    </source>
</evidence>
<evidence type="ECO:0000256" key="3">
    <source>
        <dbReference type="ARBA" id="ARBA00022448"/>
    </source>
</evidence>